<dbReference type="InterPro" id="IPR032675">
    <property type="entry name" value="LRR_dom_sf"/>
</dbReference>
<dbReference type="OrthoDB" id="2269034at2759"/>
<dbReference type="Proteomes" id="UP000054279">
    <property type="component" value="Unassembled WGS sequence"/>
</dbReference>
<evidence type="ECO:0000313" key="1">
    <source>
        <dbReference type="EMBL" id="KIJ25727.1"/>
    </source>
</evidence>
<dbReference type="Gene3D" id="3.80.10.10">
    <property type="entry name" value="Ribonuclease Inhibitor"/>
    <property type="match status" value="1"/>
</dbReference>
<proteinExistence type="predicted"/>
<dbReference type="EMBL" id="KN837401">
    <property type="protein sequence ID" value="KIJ25727.1"/>
    <property type="molecule type" value="Genomic_DNA"/>
</dbReference>
<reference evidence="1 2" key="1">
    <citation type="submission" date="2014-06" db="EMBL/GenBank/DDBJ databases">
        <title>Evolutionary Origins and Diversification of the Mycorrhizal Mutualists.</title>
        <authorList>
            <consortium name="DOE Joint Genome Institute"/>
            <consortium name="Mycorrhizal Genomics Consortium"/>
            <person name="Kohler A."/>
            <person name="Kuo A."/>
            <person name="Nagy L.G."/>
            <person name="Floudas D."/>
            <person name="Copeland A."/>
            <person name="Barry K.W."/>
            <person name="Cichocki N."/>
            <person name="Veneault-Fourrey C."/>
            <person name="LaButti K."/>
            <person name="Lindquist E.A."/>
            <person name="Lipzen A."/>
            <person name="Lundell T."/>
            <person name="Morin E."/>
            <person name="Murat C."/>
            <person name="Riley R."/>
            <person name="Ohm R."/>
            <person name="Sun H."/>
            <person name="Tunlid A."/>
            <person name="Henrissat B."/>
            <person name="Grigoriev I.V."/>
            <person name="Hibbett D.S."/>
            <person name="Martin F."/>
        </authorList>
    </citation>
    <scope>NUCLEOTIDE SEQUENCE [LARGE SCALE GENOMIC DNA]</scope>
    <source>
        <strain evidence="1 2">SS14</strain>
    </source>
</reference>
<sequence length="451" mass="52333">MALINDLPNEILRQIILHALPILPADFDAIPFVFERWDTWLRYRDPLPVVYSLSSVCPLWRATINDMPRAWSTIVAATGYIKPISILSLEAVVAMWSTSTVIDFHFRCYYHDEGRSKHPAKLLLPFRSQIRILNYRCEHYHSKCFLPFLFGHGDPISLPLLRSLNIHLRGPLPNKINGRANYIDAPNLARLRFLGPSSDFESAFTKRSFYRIQHLSIDYQPSKHSPAIALSSSSLLSLKWFMPHDVLDLQPISFPNIRQIEICQPDKDTYNWDFLDLFDAPKLQALTIAALWISINSSLLRGITFRHFTCLTRLKVSRFKIDHIAVDQITKACPKLEELVFFQCQVESFLADGEDSHLLETGIRWIIFDGGEISEIMLRTLLVRLADREKLQPDEARITVLAFRERPQGGWNKIEREIYTLAEEFYGIFLRYTVMYPYLGYNFEIFPPVHT</sequence>
<dbReference type="SUPFAM" id="SSF52047">
    <property type="entry name" value="RNI-like"/>
    <property type="match status" value="1"/>
</dbReference>
<protein>
    <recommendedName>
        <fullName evidence="3">F-box domain-containing protein</fullName>
    </recommendedName>
</protein>
<organism evidence="1 2">
    <name type="scientific">Sphaerobolus stellatus (strain SS14)</name>
    <dbReference type="NCBI Taxonomy" id="990650"/>
    <lineage>
        <taxon>Eukaryota</taxon>
        <taxon>Fungi</taxon>
        <taxon>Dikarya</taxon>
        <taxon>Basidiomycota</taxon>
        <taxon>Agaricomycotina</taxon>
        <taxon>Agaricomycetes</taxon>
        <taxon>Phallomycetidae</taxon>
        <taxon>Geastrales</taxon>
        <taxon>Sphaerobolaceae</taxon>
        <taxon>Sphaerobolus</taxon>
    </lineage>
</organism>
<evidence type="ECO:0000313" key="2">
    <source>
        <dbReference type="Proteomes" id="UP000054279"/>
    </source>
</evidence>
<dbReference type="HOGENOM" id="CLU_607164_0_0_1"/>
<keyword evidence="2" id="KW-1185">Reference proteome</keyword>
<gene>
    <name evidence="1" type="ORF">M422DRAFT_273310</name>
</gene>
<accession>A0A0C9U9H7</accession>
<evidence type="ECO:0008006" key="3">
    <source>
        <dbReference type="Google" id="ProtNLM"/>
    </source>
</evidence>
<name>A0A0C9U9H7_SPHS4</name>
<dbReference type="AlphaFoldDB" id="A0A0C9U9H7"/>